<keyword evidence="2" id="KW-1185">Reference proteome</keyword>
<reference evidence="1 2" key="1">
    <citation type="journal article" date="2022" name="New Phytol.">
        <title>Ecological generalism drives hyperdiversity of secondary metabolite gene clusters in xylarialean endophytes.</title>
        <authorList>
            <person name="Franco M.E.E."/>
            <person name="Wisecaver J.H."/>
            <person name="Arnold A.E."/>
            <person name="Ju Y.M."/>
            <person name="Slot J.C."/>
            <person name="Ahrendt S."/>
            <person name="Moore L.P."/>
            <person name="Eastman K.E."/>
            <person name="Scott K."/>
            <person name="Konkel Z."/>
            <person name="Mondo S.J."/>
            <person name="Kuo A."/>
            <person name="Hayes R.D."/>
            <person name="Haridas S."/>
            <person name="Andreopoulos B."/>
            <person name="Riley R."/>
            <person name="LaButti K."/>
            <person name="Pangilinan J."/>
            <person name="Lipzen A."/>
            <person name="Amirebrahimi M."/>
            <person name="Yan J."/>
            <person name="Adam C."/>
            <person name="Keymanesh K."/>
            <person name="Ng V."/>
            <person name="Louie K."/>
            <person name="Northen T."/>
            <person name="Drula E."/>
            <person name="Henrissat B."/>
            <person name="Hsieh H.M."/>
            <person name="Youens-Clark K."/>
            <person name="Lutzoni F."/>
            <person name="Miadlikowska J."/>
            <person name="Eastwood D.C."/>
            <person name="Hamelin R.C."/>
            <person name="Grigoriev I.V."/>
            <person name="U'Ren J.M."/>
        </authorList>
    </citation>
    <scope>NUCLEOTIDE SEQUENCE [LARGE SCALE GENOMIC DNA]</scope>
    <source>
        <strain evidence="1 2">ER1909</strain>
    </source>
</reference>
<sequence length="175" mass="19862">MHVNVDSYPNLDYHWTIPEPEYQFLIAVQHPPPEAIRIEYPDVSGPVWTISSEEIGLWFQSSGNCATVLFKNADGLVFAICLGVHNYNVWCGLTTDCENEDLKSIAKSYWDGDKKSTRWGNMDRRGVSLPNGDIAQLAIRKGRRDRKRAFFVEIIAEGFWPDKVGPGVFPGWWTG</sequence>
<accession>A0ACC0DKI0</accession>
<dbReference type="Proteomes" id="UP001497680">
    <property type="component" value="Unassembled WGS sequence"/>
</dbReference>
<gene>
    <name evidence="1" type="ORF">F4821DRAFT_253204</name>
</gene>
<protein>
    <submittedName>
        <fullName evidence="1">Uncharacterized protein</fullName>
    </submittedName>
</protein>
<evidence type="ECO:0000313" key="1">
    <source>
        <dbReference type="EMBL" id="KAI6093224.1"/>
    </source>
</evidence>
<name>A0ACC0DKI0_9PEZI</name>
<comment type="caution">
    <text evidence="1">The sequence shown here is derived from an EMBL/GenBank/DDBJ whole genome shotgun (WGS) entry which is preliminary data.</text>
</comment>
<organism evidence="1 2">
    <name type="scientific">Hypoxylon rubiginosum</name>
    <dbReference type="NCBI Taxonomy" id="110542"/>
    <lineage>
        <taxon>Eukaryota</taxon>
        <taxon>Fungi</taxon>
        <taxon>Dikarya</taxon>
        <taxon>Ascomycota</taxon>
        <taxon>Pezizomycotina</taxon>
        <taxon>Sordariomycetes</taxon>
        <taxon>Xylariomycetidae</taxon>
        <taxon>Xylariales</taxon>
        <taxon>Hypoxylaceae</taxon>
        <taxon>Hypoxylon</taxon>
    </lineage>
</organism>
<dbReference type="EMBL" id="MU394281">
    <property type="protein sequence ID" value="KAI6093224.1"/>
    <property type="molecule type" value="Genomic_DNA"/>
</dbReference>
<evidence type="ECO:0000313" key="2">
    <source>
        <dbReference type="Proteomes" id="UP001497680"/>
    </source>
</evidence>
<proteinExistence type="predicted"/>